<accession>A0A1B6GH86</accession>
<evidence type="ECO:0000256" key="1">
    <source>
        <dbReference type="SAM" id="MobiDB-lite"/>
    </source>
</evidence>
<sequence length="115" mass="12912">MNKTNFPVDPKSTMNKTNGPQVKIGNEHFKTWLKNLDPVARVEKMSTIAKTQASAGLKGSLIKVSLAQLSQRCEVRLLKLTEREIKLATRRKSIKCDEPLASCKTRFEDKLPISS</sequence>
<organism evidence="2">
    <name type="scientific">Cuerna arida</name>
    <dbReference type="NCBI Taxonomy" id="1464854"/>
    <lineage>
        <taxon>Eukaryota</taxon>
        <taxon>Metazoa</taxon>
        <taxon>Ecdysozoa</taxon>
        <taxon>Arthropoda</taxon>
        <taxon>Hexapoda</taxon>
        <taxon>Insecta</taxon>
        <taxon>Pterygota</taxon>
        <taxon>Neoptera</taxon>
        <taxon>Paraneoptera</taxon>
        <taxon>Hemiptera</taxon>
        <taxon>Auchenorrhyncha</taxon>
        <taxon>Membracoidea</taxon>
        <taxon>Cicadellidae</taxon>
        <taxon>Cicadellinae</taxon>
        <taxon>Proconiini</taxon>
        <taxon>Cuerna</taxon>
    </lineage>
</organism>
<feature type="non-terminal residue" evidence="2">
    <location>
        <position position="115"/>
    </location>
</feature>
<feature type="region of interest" description="Disordered" evidence="1">
    <location>
        <begin position="1"/>
        <end position="23"/>
    </location>
</feature>
<name>A0A1B6GH86_9HEMI</name>
<proteinExistence type="predicted"/>
<dbReference type="EMBL" id="GECZ01007982">
    <property type="protein sequence ID" value="JAS61787.1"/>
    <property type="molecule type" value="Transcribed_RNA"/>
</dbReference>
<protein>
    <submittedName>
        <fullName evidence="2">Uncharacterized protein</fullName>
    </submittedName>
</protein>
<dbReference type="AlphaFoldDB" id="A0A1B6GH86"/>
<gene>
    <name evidence="2" type="ORF">g.22431</name>
</gene>
<evidence type="ECO:0000313" key="2">
    <source>
        <dbReference type="EMBL" id="JAS61787.1"/>
    </source>
</evidence>
<reference evidence="2" key="1">
    <citation type="submission" date="2015-11" db="EMBL/GenBank/DDBJ databases">
        <title>De novo transcriptome assembly of four potential Pierce s Disease insect vectors from Arizona vineyards.</title>
        <authorList>
            <person name="Tassone E.E."/>
        </authorList>
    </citation>
    <scope>NUCLEOTIDE SEQUENCE</scope>
</reference>